<keyword evidence="5" id="KW-1133">Transmembrane helix</keyword>
<evidence type="ECO:0000256" key="1">
    <source>
        <dbReference type="ARBA" id="ARBA00009995"/>
    </source>
</evidence>
<evidence type="ECO:0000256" key="5">
    <source>
        <dbReference type="SAM" id="Phobius"/>
    </source>
</evidence>
<accession>E2C3N6</accession>
<dbReference type="Gene3D" id="3.40.50.2000">
    <property type="entry name" value="Glycogen Phosphorylase B"/>
    <property type="match status" value="2"/>
</dbReference>
<keyword evidence="3 4" id="KW-0808">Transferase</keyword>
<feature type="chain" id="PRO_5003158014" evidence="6">
    <location>
        <begin position="21"/>
        <end position="557"/>
    </location>
</feature>
<keyword evidence="2 4" id="KW-0328">Glycosyltransferase</keyword>
<evidence type="ECO:0000256" key="6">
    <source>
        <dbReference type="SAM" id="SignalP"/>
    </source>
</evidence>
<evidence type="ECO:0000256" key="4">
    <source>
        <dbReference type="RuleBase" id="RU003718"/>
    </source>
</evidence>
<dbReference type="FunCoup" id="E2C3N6">
    <property type="interactions" value="351"/>
</dbReference>
<dbReference type="CDD" id="cd03784">
    <property type="entry name" value="GT1_Gtf-like"/>
    <property type="match status" value="1"/>
</dbReference>
<dbReference type="GO" id="GO:0008194">
    <property type="term" value="F:UDP-glycosyltransferase activity"/>
    <property type="evidence" value="ECO:0007669"/>
    <property type="project" value="InterPro"/>
</dbReference>
<evidence type="ECO:0000313" key="7">
    <source>
        <dbReference type="EMBL" id="EFN77459.1"/>
    </source>
</evidence>
<dbReference type="AlphaFoldDB" id="E2C3N6"/>
<keyword evidence="5" id="KW-0812">Transmembrane</keyword>
<evidence type="ECO:0000313" key="8">
    <source>
        <dbReference type="Proteomes" id="UP000008237"/>
    </source>
</evidence>
<feature type="transmembrane region" description="Helical" evidence="5">
    <location>
        <begin position="529"/>
        <end position="551"/>
    </location>
</feature>
<dbReference type="OrthoDB" id="5835829at2759"/>
<dbReference type="InterPro" id="IPR050271">
    <property type="entry name" value="UDP-glycosyltransferase"/>
</dbReference>
<dbReference type="InParanoid" id="E2C3N6"/>
<dbReference type="PROSITE" id="PS00375">
    <property type="entry name" value="UDPGT"/>
    <property type="match status" value="1"/>
</dbReference>
<comment type="similarity">
    <text evidence="1 4">Belongs to the UDP-glycosyltransferase family.</text>
</comment>
<reference evidence="7 8" key="1">
    <citation type="journal article" date="2010" name="Science">
        <title>Genomic comparison of the ants Camponotus floridanus and Harpegnathos saltator.</title>
        <authorList>
            <person name="Bonasio R."/>
            <person name="Zhang G."/>
            <person name="Ye C."/>
            <person name="Mutti N.S."/>
            <person name="Fang X."/>
            <person name="Qin N."/>
            <person name="Donahue G."/>
            <person name="Yang P."/>
            <person name="Li Q."/>
            <person name="Li C."/>
            <person name="Zhang P."/>
            <person name="Huang Z."/>
            <person name="Berger S.L."/>
            <person name="Reinberg D."/>
            <person name="Wang J."/>
            <person name="Liebig J."/>
        </authorList>
    </citation>
    <scope>NUCLEOTIDE SEQUENCE [LARGE SCALE GENOMIC DNA]</scope>
    <source>
        <strain evidence="7 8">R22 G/1</strain>
    </source>
</reference>
<keyword evidence="6" id="KW-0732">Signal</keyword>
<dbReference type="InterPro" id="IPR035595">
    <property type="entry name" value="UDP_glycos_trans_CS"/>
</dbReference>
<evidence type="ECO:0000256" key="3">
    <source>
        <dbReference type="ARBA" id="ARBA00022679"/>
    </source>
</evidence>
<sequence length="557" mass="63075">MKITAASLTVIACLLGAVDGARILGVFPLHVKSHYNVYEPLLKRLSARGHEIVAVTHFPQRIRLANFTDVDISSSLPSMVGTRPFNDIQNYTIWQNIRNLPYRHGVEICEPVLKHPEVKRIIETRQRFDLLVIEIFATDCFLSFAHALSIPRVVGAISSVTLPWSNEILRNPENPSYIPNWFSPYTGRMSFLERSINTAGLLITKLAYRIFSDGPSYEIARKYFGDDLPDFDVLRSRISLILTNGHPAVSVARPLAPGFKEIGGIHIPISGPQPVAVDLQDYLDSHGENGVIYFSLGSLMDPSTMPKQVFAALYRAFEQVPQQILWKCAERSMPSPLPRNVKCVEWMPQLSALCHPNTRLFITHGGMLGIQEAVYCGVPILGMPLYGDQHLNMAYLVEKGLALRLNFQDFSYEQLRSNLNELLTNKSYTEMAQKASFEFKDRPMPPLEKAVYWVEHTLRHDANFLKMGATELTWYQYLLLDVALDDCSYVWQVSAAERCEWVKSTEDCFSDSVIQYTVLLFCFFKSEDVALFACGLLLMLLWLLYLFLILATTAGNL</sequence>
<dbReference type="FunFam" id="3.40.50.2000:FF:000050">
    <property type="entry name" value="UDP-glucuronosyltransferase"/>
    <property type="match status" value="1"/>
</dbReference>
<dbReference type="Proteomes" id="UP000008237">
    <property type="component" value="Unassembled WGS sequence"/>
</dbReference>
<proteinExistence type="inferred from homology"/>
<dbReference type="EMBL" id="GL452328">
    <property type="protein sequence ID" value="EFN77459.1"/>
    <property type="molecule type" value="Genomic_DNA"/>
</dbReference>
<dbReference type="InterPro" id="IPR002213">
    <property type="entry name" value="UDP_glucos_trans"/>
</dbReference>
<dbReference type="OMA" id="WSFGSMS"/>
<keyword evidence="5" id="KW-0472">Membrane</keyword>
<name>E2C3N6_HARSA</name>
<dbReference type="STRING" id="610380.E2C3N6"/>
<organism evidence="8">
    <name type="scientific">Harpegnathos saltator</name>
    <name type="common">Jerdon's jumping ant</name>
    <dbReference type="NCBI Taxonomy" id="610380"/>
    <lineage>
        <taxon>Eukaryota</taxon>
        <taxon>Metazoa</taxon>
        <taxon>Ecdysozoa</taxon>
        <taxon>Arthropoda</taxon>
        <taxon>Hexapoda</taxon>
        <taxon>Insecta</taxon>
        <taxon>Pterygota</taxon>
        <taxon>Neoptera</taxon>
        <taxon>Endopterygota</taxon>
        <taxon>Hymenoptera</taxon>
        <taxon>Apocrita</taxon>
        <taxon>Aculeata</taxon>
        <taxon>Formicoidea</taxon>
        <taxon>Formicidae</taxon>
        <taxon>Ponerinae</taxon>
        <taxon>Ponerini</taxon>
        <taxon>Harpegnathos</taxon>
    </lineage>
</organism>
<dbReference type="Pfam" id="PF00201">
    <property type="entry name" value="UDPGT"/>
    <property type="match status" value="1"/>
</dbReference>
<dbReference type="PANTHER" id="PTHR48043:SF145">
    <property type="entry name" value="FI06409P-RELATED"/>
    <property type="match status" value="1"/>
</dbReference>
<gene>
    <name evidence="7" type="ORF">EAI_17490</name>
</gene>
<dbReference type="SUPFAM" id="SSF53756">
    <property type="entry name" value="UDP-Glycosyltransferase/glycogen phosphorylase"/>
    <property type="match status" value="1"/>
</dbReference>
<dbReference type="PANTHER" id="PTHR48043">
    <property type="entry name" value="EG:EG0003.4 PROTEIN-RELATED"/>
    <property type="match status" value="1"/>
</dbReference>
<evidence type="ECO:0000256" key="2">
    <source>
        <dbReference type="ARBA" id="ARBA00022676"/>
    </source>
</evidence>
<protein>
    <submittedName>
        <fullName evidence="7">UDP-glucuronosyltransferase 2B5</fullName>
    </submittedName>
</protein>
<feature type="signal peptide" evidence="6">
    <location>
        <begin position="1"/>
        <end position="20"/>
    </location>
</feature>
<keyword evidence="8" id="KW-1185">Reference proteome</keyword>